<evidence type="ECO:0000259" key="2">
    <source>
        <dbReference type="Pfam" id="PF10881"/>
    </source>
</evidence>
<accession>A0ABP9W6X6</accession>
<dbReference type="EMBL" id="BAABRP010000005">
    <property type="protein sequence ID" value="GAA5513120.1"/>
    <property type="molecule type" value="Genomic_DNA"/>
</dbReference>
<reference evidence="3 4" key="1">
    <citation type="submission" date="2024-02" db="EMBL/GenBank/DDBJ databases">
        <title>Deinococcus carri NBRC 110142.</title>
        <authorList>
            <person name="Ichikawa N."/>
            <person name="Katano-Makiyama Y."/>
            <person name="Hidaka K."/>
        </authorList>
    </citation>
    <scope>NUCLEOTIDE SEQUENCE [LARGE SCALE GENOMIC DNA]</scope>
    <source>
        <strain evidence="3 4">NBRC 110142</strain>
    </source>
</reference>
<protein>
    <recommendedName>
        <fullName evidence="2">DUF2726 domain-containing protein</fullName>
    </recommendedName>
</protein>
<proteinExistence type="predicted"/>
<dbReference type="InterPro" id="IPR024402">
    <property type="entry name" value="DUF2726"/>
</dbReference>
<evidence type="ECO:0000256" key="1">
    <source>
        <dbReference type="SAM" id="MobiDB-lite"/>
    </source>
</evidence>
<feature type="domain" description="DUF2726" evidence="2">
    <location>
        <begin position="125"/>
        <end position="226"/>
    </location>
</feature>
<organism evidence="3 4">
    <name type="scientific">Deinococcus carri</name>
    <dbReference type="NCBI Taxonomy" id="1211323"/>
    <lineage>
        <taxon>Bacteria</taxon>
        <taxon>Thermotogati</taxon>
        <taxon>Deinococcota</taxon>
        <taxon>Deinococci</taxon>
        <taxon>Deinococcales</taxon>
        <taxon>Deinococcaceae</taxon>
        <taxon>Deinococcus</taxon>
    </lineage>
</organism>
<feature type="region of interest" description="Disordered" evidence="1">
    <location>
        <begin position="1"/>
        <end position="21"/>
    </location>
</feature>
<dbReference type="Proteomes" id="UP001401887">
    <property type="component" value="Unassembled WGS sequence"/>
</dbReference>
<gene>
    <name evidence="3" type="ORF">Dcar01_01846</name>
</gene>
<keyword evidence="4" id="KW-1185">Reference proteome</keyword>
<comment type="caution">
    <text evidence="3">The sequence shown here is derived from an EMBL/GenBank/DDBJ whole genome shotgun (WGS) entry which is preliminary data.</text>
</comment>
<evidence type="ECO:0000313" key="4">
    <source>
        <dbReference type="Proteomes" id="UP001401887"/>
    </source>
</evidence>
<name>A0ABP9W6X6_9DEIO</name>
<dbReference type="RefSeq" id="WP_345464244.1">
    <property type="nucleotide sequence ID" value="NZ_BAABRP010000005.1"/>
</dbReference>
<sequence>MTAQLTAPPREPLRLVPPKPRPSPVVRYPELVPGDRHILLVLEAKGGNADLGTLAGALDLPESGLQTRLSALAAAGMVQLLPGRCALPDELRTRVQRDLNSAVGARVVLRSDNTVRCPAPHAGERVLRSLCREVFAPHVVRPRVPLRQVLDVQVMNALLDEADRTFLANASVHVDLVVEHVETEQPLLVLELDGPQHECSPQLERDVRKDRILRVAGLPLLRLWTCEAQPPSEGMLRALLGWRLQGALRDPNFREACPMALRVALEGDAGRHPTPDVQPEQEALRALLGDELLTALLGGWEACSPAGLARQATLLRIVTNLRVTHSDDGIRQWFERARYTLRGESPRDILQGDWNPGDPRVRLVCRLAAAGGSFFAT</sequence>
<evidence type="ECO:0000313" key="3">
    <source>
        <dbReference type="EMBL" id="GAA5513120.1"/>
    </source>
</evidence>
<dbReference type="Pfam" id="PF10881">
    <property type="entry name" value="DUF2726"/>
    <property type="match status" value="1"/>
</dbReference>